<dbReference type="Gene3D" id="1.20.1050.10">
    <property type="match status" value="1"/>
</dbReference>
<dbReference type="SUPFAM" id="SSF47616">
    <property type="entry name" value="GST C-terminal domain-like"/>
    <property type="match status" value="1"/>
</dbReference>
<sequence>MPVTRGYWDIRGERLRPDFLEQLPGKMKLFSEFLGKQQWFVGDKGFKEISAYMKSSCFLPTPLYTKMACGATSRALKGQEMGVRSSFSSYCQGPA</sequence>
<dbReference type="InParanoid" id="G5BQX1"/>
<gene>
    <name evidence="1" type="ORF">GW7_20135</name>
</gene>
<dbReference type="GO" id="GO:0016740">
    <property type="term" value="F:transferase activity"/>
    <property type="evidence" value="ECO:0007669"/>
    <property type="project" value="UniProtKB-KW"/>
</dbReference>
<dbReference type="EMBL" id="JH171421">
    <property type="protein sequence ID" value="EHB11682.1"/>
    <property type="molecule type" value="Genomic_DNA"/>
</dbReference>
<organism evidence="1 2">
    <name type="scientific">Heterocephalus glaber</name>
    <name type="common">Naked mole rat</name>
    <dbReference type="NCBI Taxonomy" id="10181"/>
    <lineage>
        <taxon>Eukaryota</taxon>
        <taxon>Metazoa</taxon>
        <taxon>Chordata</taxon>
        <taxon>Craniata</taxon>
        <taxon>Vertebrata</taxon>
        <taxon>Euteleostomi</taxon>
        <taxon>Mammalia</taxon>
        <taxon>Eutheria</taxon>
        <taxon>Euarchontoglires</taxon>
        <taxon>Glires</taxon>
        <taxon>Rodentia</taxon>
        <taxon>Hystricomorpha</taxon>
        <taxon>Bathyergidae</taxon>
        <taxon>Heterocephalus</taxon>
    </lineage>
</organism>
<name>G5BQX1_HETGA</name>
<evidence type="ECO:0000313" key="2">
    <source>
        <dbReference type="Proteomes" id="UP000006813"/>
    </source>
</evidence>
<dbReference type="Proteomes" id="UP000006813">
    <property type="component" value="Unassembled WGS sequence"/>
</dbReference>
<keyword evidence="1" id="KW-0808">Transferase</keyword>
<reference evidence="1 2" key="1">
    <citation type="journal article" date="2011" name="Nature">
        <title>Genome sequencing reveals insights into physiology and longevity of the naked mole rat.</title>
        <authorList>
            <person name="Kim E.B."/>
            <person name="Fang X."/>
            <person name="Fushan A.A."/>
            <person name="Huang Z."/>
            <person name="Lobanov A.V."/>
            <person name="Han L."/>
            <person name="Marino S.M."/>
            <person name="Sun X."/>
            <person name="Turanov A.A."/>
            <person name="Yang P."/>
            <person name="Yim S.H."/>
            <person name="Zhao X."/>
            <person name="Kasaikina M.V."/>
            <person name="Stoletzki N."/>
            <person name="Peng C."/>
            <person name="Polak P."/>
            <person name="Xiong Z."/>
            <person name="Kiezun A."/>
            <person name="Zhu Y."/>
            <person name="Chen Y."/>
            <person name="Kryukov G.V."/>
            <person name="Zhang Q."/>
            <person name="Peshkin L."/>
            <person name="Yang L."/>
            <person name="Bronson R.T."/>
            <person name="Buffenstein R."/>
            <person name="Wang B."/>
            <person name="Han C."/>
            <person name="Li Q."/>
            <person name="Chen L."/>
            <person name="Zhao W."/>
            <person name="Sunyaev S.R."/>
            <person name="Park T.J."/>
            <person name="Zhang G."/>
            <person name="Wang J."/>
            <person name="Gladyshev V.N."/>
        </authorList>
    </citation>
    <scope>NUCLEOTIDE SEQUENCE [LARGE SCALE GENOMIC DNA]</scope>
</reference>
<dbReference type="AlphaFoldDB" id="G5BQX1"/>
<accession>G5BQX1</accession>
<evidence type="ECO:0000313" key="1">
    <source>
        <dbReference type="EMBL" id="EHB11682.1"/>
    </source>
</evidence>
<protein>
    <submittedName>
        <fullName evidence="1">Glutathione S-transferase Yb-3</fullName>
    </submittedName>
</protein>
<dbReference type="InterPro" id="IPR036282">
    <property type="entry name" value="Glutathione-S-Trfase_C_sf"/>
</dbReference>
<dbReference type="STRING" id="10181.G5BQX1"/>
<proteinExistence type="predicted"/>